<dbReference type="OrthoDB" id="4350540at2"/>
<proteinExistence type="predicted"/>
<evidence type="ECO:0000256" key="1">
    <source>
        <dbReference type="SAM" id="MobiDB-lite"/>
    </source>
</evidence>
<dbReference type="Pfam" id="PF19746">
    <property type="entry name" value="DUF6233"/>
    <property type="match status" value="1"/>
</dbReference>
<dbReference type="RefSeq" id="WP_073502991.1">
    <property type="nucleotide sequence ID" value="NZ_FRBI01000048.1"/>
</dbReference>
<gene>
    <name evidence="2" type="ORF">SAMN05216499_1484</name>
</gene>
<reference evidence="2 3" key="1">
    <citation type="submission" date="2016-11" db="EMBL/GenBank/DDBJ databases">
        <authorList>
            <person name="Jaros S."/>
            <person name="Januszkiewicz K."/>
            <person name="Wedrychowicz H."/>
        </authorList>
    </citation>
    <scope>NUCLEOTIDE SEQUENCE [LARGE SCALE GENOMIC DNA]</scope>
    <source>
        <strain evidence="2 3">CGMCC 4.2025</strain>
    </source>
</reference>
<dbReference type="Proteomes" id="UP000184111">
    <property type="component" value="Unassembled WGS sequence"/>
</dbReference>
<evidence type="ECO:0000313" key="2">
    <source>
        <dbReference type="EMBL" id="SHN36691.1"/>
    </source>
</evidence>
<sequence length="199" mass="21499">MSDDQDQQQGRAQPAAVPLADGPLVDVTLSDGQHLYAVVKARVREPDGWWYDLQIHVPHQSSERGRLLALPAAVDFRAPAALCEPIDGQPYHQVPTERPGVTPAWKVEEKVYFGPERGPARVVHRGDCRAARDLARPASTEQARLVRDLTIAAAAVRHGQLRTGNKQDDKEGQGVVRPATGAGTGTRRAPCGVSNKQAG</sequence>
<dbReference type="EMBL" id="FRBI01000048">
    <property type="protein sequence ID" value="SHN36691.1"/>
    <property type="molecule type" value="Genomic_DNA"/>
</dbReference>
<name>A0A1M7QXJ8_9ACTN</name>
<protein>
    <submittedName>
        <fullName evidence="2">Uncharacterized protein</fullName>
    </submittedName>
</protein>
<evidence type="ECO:0000313" key="3">
    <source>
        <dbReference type="Proteomes" id="UP000184111"/>
    </source>
</evidence>
<dbReference type="InterPro" id="IPR046200">
    <property type="entry name" value="DUF6233"/>
</dbReference>
<accession>A0A1M7QXJ8</accession>
<keyword evidence="3" id="KW-1185">Reference proteome</keyword>
<organism evidence="2 3">
    <name type="scientific">Actinacidiphila paucisporea</name>
    <dbReference type="NCBI Taxonomy" id="310782"/>
    <lineage>
        <taxon>Bacteria</taxon>
        <taxon>Bacillati</taxon>
        <taxon>Actinomycetota</taxon>
        <taxon>Actinomycetes</taxon>
        <taxon>Kitasatosporales</taxon>
        <taxon>Streptomycetaceae</taxon>
        <taxon>Actinacidiphila</taxon>
    </lineage>
</organism>
<dbReference type="AlphaFoldDB" id="A0A1M7QXJ8"/>
<feature type="region of interest" description="Disordered" evidence="1">
    <location>
        <begin position="160"/>
        <end position="199"/>
    </location>
</feature>